<name>A0A8E6BCF0_9BACT</name>
<proteinExistence type="predicted"/>
<dbReference type="InterPro" id="IPR036388">
    <property type="entry name" value="WH-like_DNA-bd_sf"/>
</dbReference>
<gene>
    <name evidence="2" type="ORF">KIH39_12075</name>
</gene>
<dbReference type="RefSeq" id="WP_213499759.1">
    <property type="nucleotide sequence ID" value="NZ_CP074694.1"/>
</dbReference>
<dbReference type="PRINTS" id="PR00598">
    <property type="entry name" value="HTHMARR"/>
</dbReference>
<dbReference type="InterPro" id="IPR000835">
    <property type="entry name" value="HTH_MarR-typ"/>
</dbReference>
<dbReference type="GO" id="GO:0003700">
    <property type="term" value="F:DNA-binding transcription factor activity"/>
    <property type="evidence" value="ECO:0007669"/>
    <property type="project" value="InterPro"/>
</dbReference>
<evidence type="ECO:0000313" key="3">
    <source>
        <dbReference type="Proteomes" id="UP000676194"/>
    </source>
</evidence>
<dbReference type="Gene3D" id="1.10.10.10">
    <property type="entry name" value="Winged helix-like DNA-binding domain superfamily/Winged helix DNA-binding domain"/>
    <property type="match status" value="1"/>
</dbReference>
<dbReference type="Proteomes" id="UP000676194">
    <property type="component" value="Chromosome"/>
</dbReference>
<dbReference type="PANTHER" id="PTHR33164">
    <property type="entry name" value="TRANSCRIPTIONAL REGULATOR, MARR FAMILY"/>
    <property type="match status" value="1"/>
</dbReference>
<dbReference type="GO" id="GO:0006950">
    <property type="term" value="P:response to stress"/>
    <property type="evidence" value="ECO:0007669"/>
    <property type="project" value="TreeGrafter"/>
</dbReference>
<reference evidence="2" key="1">
    <citation type="submission" date="2021-05" db="EMBL/GenBank/DDBJ databases">
        <title>Complete genome sequence of the cellulolytic planctomycete Telmatocola sphagniphila SP2T and characterization of the first cellulase from planctomycetes.</title>
        <authorList>
            <person name="Rakitin A.L."/>
            <person name="Beletsky A.V."/>
            <person name="Naumoff D.G."/>
            <person name="Kulichevskaya I.S."/>
            <person name="Mardanov A.V."/>
            <person name="Ravin N.V."/>
            <person name="Dedysh S.N."/>
        </authorList>
    </citation>
    <scope>NUCLEOTIDE SEQUENCE</scope>
    <source>
        <strain evidence="2">SP2T</strain>
    </source>
</reference>
<dbReference type="InterPro" id="IPR036390">
    <property type="entry name" value="WH_DNA-bd_sf"/>
</dbReference>
<dbReference type="InterPro" id="IPR039422">
    <property type="entry name" value="MarR/SlyA-like"/>
</dbReference>
<dbReference type="SUPFAM" id="SSF46785">
    <property type="entry name" value="Winged helix' DNA-binding domain"/>
    <property type="match status" value="1"/>
</dbReference>
<dbReference type="EMBL" id="CP074694">
    <property type="protein sequence ID" value="QVL34608.1"/>
    <property type="molecule type" value="Genomic_DNA"/>
</dbReference>
<accession>A0A8E6BCF0</accession>
<keyword evidence="3" id="KW-1185">Reference proteome</keyword>
<dbReference type="Pfam" id="PF01047">
    <property type="entry name" value="MarR"/>
    <property type="match status" value="1"/>
</dbReference>
<dbReference type="KEGG" id="tsph:KIH39_12075"/>
<evidence type="ECO:0000259" key="1">
    <source>
        <dbReference type="PROSITE" id="PS50995"/>
    </source>
</evidence>
<evidence type="ECO:0000313" key="2">
    <source>
        <dbReference type="EMBL" id="QVL34608.1"/>
    </source>
</evidence>
<dbReference type="PANTHER" id="PTHR33164:SF57">
    <property type="entry name" value="MARR-FAMILY TRANSCRIPTIONAL REGULATOR"/>
    <property type="match status" value="1"/>
</dbReference>
<organism evidence="2 3">
    <name type="scientific">Telmatocola sphagniphila</name>
    <dbReference type="NCBI Taxonomy" id="1123043"/>
    <lineage>
        <taxon>Bacteria</taxon>
        <taxon>Pseudomonadati</taxon>
        <taxon>Planctomycetota</taxon>
        <taxon>Planctomycetia</taxon>
        <taxon>Gemmatales</taxon>
        <taxon>Gemmataceae</taxon>
    </lineage>
</organism>
<dbReference type="SMART" id="SM00347">
    <property type="entry name" value="HTH_MARR"/>
    <property type="match status" value="1"/>
</dbReference>
<dbReference type="PROSITE" id="PS50995">
    <property type="entry name" value="HTH_MARR_2"/>
    <property type="match status" value="1"/>
</dbReference>
<dbReference type="AlphaFoldDB" id="A0A8E6BCF0"/>
<protein>
    <submittedName>
        <fullName evidence="2">MarR family transcriptional regulator</fullName>
    </submittedName>
</protein>
<feature type="domain" description="HTH marR-type" evidence="1">
    <location>
        <begin position="12"/>
        <end position="144"/>
    </location>
</feature>
<sequence length="151" mass="17054">MKEEKSEASCAAVEIWFQMMRTHRALDRVLSAVVASEDLTIPQTEILAMLSKKGPLPQQALAEGLCVTKGNVAQVIDRLHRAGLLTRKELKTDRRANLLQITPLGKQKLERIHPKFISFLDKIFAGFTDTRSRKFIAELCELERAARPDLD</sequence>